<organism evidence="3 4">
    <name type="scientific">Paracoccus broussonetiae</name>
    <dbReference type="NCBI Taxonomy" id="3075834"/>
    <lineage>
        <taxon>Bacteria</taxon>
        <taxon>Pseudomonadati</taxon>
        <taxon>Pseudomonadota</taxon>
        <taxon>Alphaproteobacteria</taxon>
        <taxon>Rhodobacterales</taxon>
        <taxon>Paracoccaceae</taxon>
        <taxon>Paracoccus</taxon>
    </lineage>
</organism>
<feature type="region of interest" description="Disordered" evidence="1">
    <location>
        <begin position="629"/>
        <end position="848"/>
    </location>
</feature>
<evidence type="ECO:0000256" key="1">
    <source>
        <dbReference type="SAM" id="MobiDB-lite"/>
    </source>
</evidence>
<feature type="compositionally biased region" description="Basic and acidic residues" evidence="1">
    <location>
        <begin position="694"/>
        <end position="718"/>
    </location>
</feature>
<dbReference type="RefSeq" id="WP_311757390.1">
    <property type="nucleotide sequence ID" value="NZ_JAVRQI010000001.1"/>
</dbReference>
<proteinExistence type="predicted"/>
<name>A0ABU3E8R8_9RHOB</name>
<feature type="transmembrane region" description="Helical" evidence="2">
    <location>
        <begin position="21"/>
        <end position="43"/>
    </location>
</feature>
<sequence>MRRADSPLVRRAVELTRAGMWWESLASSFWPLGVVLALVLAALAFGAAELVSSRALFWIMLAALLALVLSALWGARRLWRPSAAQARARVDATLPSRPLAALHDQVAIGREDGGAEALWQAHLARMAREAEEARPVIPDARLRWRDPVGLRLVGLVALVMALLFAPAGQLGLGIAALGATFRPAPGATPGMDATPGWEGWAEPPAYTRRPTIYLNALPEGQVLDLPQGSKLSFRLYGEGAELAQTIGRAVPGTDPAAPEIMAERDGLVEIAGRQFPVTVIPDAPPTVEPVVAPERRADGHFVQPFAASDDNGVVSGKARIALDMNALDRRFGLAIDPEPREELQIDLPLPATGSRKQLRGQLSTDLARHPWANLPVTVSLEVSDGIEQTGASAPVHMLLPGRRFFDPLAAALIEIRRDLLWSRENAPRSAQILRTISWQPEGFMEQDLALGLKGAIATLEAGPLDDEDRNRLAQVLWDAAVALEDGGLADALQRMQQAQERLSEAIRNGASPDEIQRLMDELRKATDAYTDMLAQKGQDPSERFDRSPQQGREITGDQIQQMMDEIQRLMNEGRMAEAQQLLDQFNRMMQNMQVTQAPGQGGGRQRPMDRLAQTLRDQQDLADEAMRDMQDQYGQWQQDSQQQGGQQQEGQQQDGQGQDGQGQQSLAERQRALREELGRQRGLLPGRGTPQGEQARRSLDDAGRAMEEAEQALRDRDPAMAMDRQAQAIQNMREGMRALGDMMAQNQPPGQEGQPQPGQQQGGPEGPEGERNGQRGLAEAYRQQPSLDPLGRSTAGNGSSITTGEPLAEGPDPARRARDLQDEIRRRSGERERPRDERDYLGRLLDNF</sequence>
<dbReference type="EMBL" id="JAVRQI010000001">
    <property type="protein sequence ID" value="MDT1060277.1"/>
    <property type="molecule type" value="Genomic_DNA"/>
</dbReference>
<feature type="compositionally biased region" description="Polar residues" evidence="1">
    <location>
        <begin position="794"/>
        <end position="803"/>
    </location>
</feature>
<dbReference type="Proteomes" id="UP001251085">
    <property type="component" value="Unassembled WGS sequence"/>
</dbReference>
<keyword evidence="2" id="KW-0812">Transmembrane</keyword>
<comment type="caution">
    <text evidence="3">The sequence shown here is derived from an EMBL/GenBank/DDBJ whole genome shotgun (WGS) entry which is preliminary data.</text>
</comment>
<feature type="compositionally biased region" description="Low complexity" evidence="1">
    <location>
        <begin position="631"/>
        <end position="667"/>
    </location>
</feature>
<evidence type="ECO:0000256" key="2">
    <source>
        <dbReference type="SAM" id="Phobius"/>
    </source>
</evidence>
<keyword evidence="4" id="KW-1185">Reference proteome</keyword>
<feature type="transmembrane region" description="Helical" evidence="2">
    <location>
        <begin position="148"/>
        <end position="167"/>
    </location>
</feature>
<feature type="compositionally biased region" description="Low complexity" evidence="1">
    <location>
        <begin position="745"/>
        <end position="759"/>
    </location>
</feature>
<dbReference type="InterPro" id="IPR012683">
    <property type="entry name" value="CHP02302_TM"/>
</dbReference>
<feature type="compositionally biased region" description="Basic and acidic residues" evidence="1">
    <location>
        <begin position="812"/>
        <end position="841"/>
    </location>
</feature>
<accession>A0ABU3E8R8</accession>
<keyword evidence="2" id="KW-0472">Membrane</keyword>
<gene>
    <name evidence="3" type="ORF">RM190_00320</name>
</gene>
<evidence type="ECO:0000313" key="3">
    <source>
        <dbReference type="EMBL" id="MDT1060277.1"/>
    </source>
</evidence>
<feature type="compositionally biased region" description="Basic and acidic residues" evidence="1">
    <location>
        <begin position="668"/>
        <end position="679"/>
    </location>
</feature>
<keyword evidence="2" id="KW-1133">Transmembrane helix</keyword>
<dbReference type="Pfam" id="PF13779">
    <property type="entry name" value="DUF4175"/>
    <property type="match status" value="1"/>
</dbReference>
<protein>
    <submittedName>
        <fullName evidence="3">DUF4175 family protein</fullName>
    </submittedName>
</protein>
<evidence type="ECO:0000313" key="4">
    <source>
        <dbReference type="Proteomes" id="UP001251085"/>
    </source>
</evidence>
<reference evidence="4" key="1">
    <citation type="submission" date="2023-07" db="EMBL/GenBank/DDBJ databases">
        <title>Characterization of two Paracoccaceae strains isolated from Phycosphere and proposal of Xinfangfangia lacusdiani sp. nov.</title>
        <authorList>
            <person name="Deng Y."/>
            <person name="Zhang Y.Q."/>
        </authorList>
    </citation>
    <scope>NUCLEOTIDE SEQUENCE [LARGE SCALE GENOMIC DNA]</scope>
    <source>
        <strain evidence="4">CPCC 101403</strain>
    </source>
</reference>
<feature type="transmembrane region" description="Helical" evidence="2">
    <location>
        <begin position="55"/>
        <end position="75"/>
    </location>
</feature>